<proteinExistence type="predicted"/>
<evidence type="ECO:0000313" key="2">
    <source>
        <dbReference type="EMBL" id="EZA46362.1"/>
    </source>
</evidence>
<protein>
    <submittedName>
        <fullName evidence="2">Uncharacterized protein</fullName>
    </submittedName>
</protein>
<accession>A0A026VRK8</accession>
<evidence type="ECO:0000313" key="3">
    <source>
        <dbReference type="Proteomes" id="UP000053097"/>
    </source>
</evidence>
<evidence type="ECO:0000256" key="1">
    <source>
        <dbReference type="SAM" id="MobiDB-lite"/>
    </source>
</evidence>
<dbReference type="Proteomes" id="UP000053097">
    <property type="component" value="Unassembled WGS sequence"/>
</dbReference>
<gene>
    <name evidence="2" type="ORF">X777_00238</name>
</gene>
<dbReference type="STRING" id="2015173.A0A026VRK8"/>
<organism evidence="2 3">
    <name type="scientific">Ooceraea biroi</name>
    <name type="common">Clonal raider ant</name>
    <name type="synonym">Cerapachys biroi</name>
    <dbReference type="NCBI Taxonomy" id="2015173"/>
    <lineage>
        <taxon>Eukaryota</taxon>
        <taxon>Metazoa</taxon>
        <taxon>Ecdysozoa</taxon>
        <taxon>Arthropoda</taxon>
        <taxon>Hexapoda</taxon>
        <taxon>Insecta</taxon>
        <taxon>Pterygota</taxon>
        <taxon>Neoptera</taxon>
        <taxon>Endopterygota</taxon>
        <taxon>Hymenoptera</taxon>
        <taxon>Apocrita</taxon>
        <taxon>Aculeata</taxon>
        <taxon>Formicoidea</taxon>
        <taxon>Formicidae</taxon>
        <taxon>Dorylinae</taxon>
        <taxon>Ooceraea</taxon>
    </lineage>
</organism>
<reference evidence="2 3" key="1">
    <citation type="journal article" date="2014" name="Curr. Biol.">
        <title>The genome of the clonal raider ant Cerapachys biroi.</title>
        <authorList>
            <person name="Oxley P.R."/>
            <person name="Ji L."/>
            <person name="Fetter-Pruneda I."/>
            <person name="McKenzie S.K."/>
            <person name="Li C."/>
            <person name="Hu H."/>
            <person name="Zhang G."/>
            <person name="Kronauer D.J."/>
        </authorList>
    </citation>
    <scope>NUCLEOTIDE SEQUENCE [LARGE SCALE GENOMIC DNA]</scope>
</reference>
<dbReference type="OMA" id="CLRNDHY"/>
<dbReference type="PANTHER" id="PTHR47331">
    <property type="entry name" value="PHD-TYPE DOMAIN-CONTAINING PROTEIN"/>
    <property type="match status" value="1"/>
</dbReference>
<name>A0A026VRK8_OOCBI</name>
<dbReference type="OrthoDB" id="7553315at2759"/>
<keyword evidence="3" id="KW-1185">Reference proteome</keyword>
<feature type="compositionally biased region" description="Basic and acidic residues" evidence="1">
    <location>
        <begin position="170"/>
        <end position="181"/>
    </location>
</feature>
<dbReference type="PANTHER" id="PTHR47331:SF5">
    <property type="entry name" value="RIBONUCLEASE H"/>
    <property type="match status" value="1"/>
</dbReference>
<feature type="region of interest" description="Disordered" evidence="1">
    <location>
        <begin position="165"/>
        <end position="192"/>
    </location>
</feature>
<dbReference type="EMBL" id="KK111555">
    <property type="protein sequence ID" value="EZA46362.1"/>
    <property type="molecule type" value="Genomic_DNA"/>
</dbReference>
<dbReference type="AlphaFoldDB" id="A0A026VRK8"/>
<sequence>MPVVKKESSSAIRGLIDYTMIHLRVLKAMELPTESWDELIVHMMETKLDVVTLRAWEQEDSISAVTLDKLVDFLQKRCQTLEHRDNKATSLAMSTSANKCYLCNGEHFLYHCKKFIALPVDERIKEVRRLKLCFNCLRNDHYVKSCKMGSCRECSSRHNTLCHIPINGEENPREENTDESSKSSPNSESEQVAVHLLSNEPAKRRVILATARVHTILPNGSSVPCRILLDSASEAHLITSSACNKIGVKRNRSSEIITGINELESQVHQVCDVLQSSQSKYRFNVHCLIVPKITKNLPSIEISREILQIPSNLKFADCEFDKAGPIDILIGAEYFYELLEMGKIELGKDRPILQNTKLGWVLSGPVNLGSNLETVVSLHCSIEQCESLNQSLERFWEIENCSFDVKPVRSETERKCEEFFERTTKRDNSGRFIVRLPIRENAEPLGESREIAEKRLKQLERCFKNNRSLQVEYVKFMREYESLGHISRVVDNECNINLFVTYLPHHCVVKESSSTTKYRAVFDASSKTTSGQSLNDILMVGPTLQSGLIEVMI</sequence>